<comment type="caution">
    <text evidence="1">The sequence shown here is derived from an EMBL/GenBank/DDBJ whole genome shotgun (WGS) entry which is preliminary data.</text>
</comment>
<keyword evidence="2" id="KW-1185">Reference proteome</keyword>
<evidence type="ECO:0000313" key="2">
    <source>
        <dbReference type="Proteomes" id="UP001055072"/>
    </source>
</evidence>
<name>A0ACB8TT28_9APHY</name>
<accession>A0ACB8TT28</accession>
<proteinExistence type="predicted"/>
<dbReference type="EMBL" id="MU274934">
    <property type="protein sequence ID" value="KAI0085126.1"/>
    <property type="molecule type" value="Genomic_DNA"/>
</dbReference>
<sequence length="565" mass="59775">MLFQNQESSNDPFNPPGLEPPPSVSSLLTMPPLLPLPRGRTKTKSAASSQPGDQEEEVLTAKQPTFEFPPRSTTPRSVLKQDGSNALDAPSNGIVPIRERPPPLGAGIPRSTVPLIDTEPINEVSVSIGLQEISETDIFTPDNTNVVETPPAENAQLAILSSSPEKPSPRLGTPAMTRHRSKSSAVESFEPYSSRREWNFPSKEFQFPPPGFTSDSALPTPSSGAKTHNRISPTHASASTISSTVNSSRSSHQFTQSLDASAIPRRLPSPVGLLPAPPNANRSQSATPFRDISPGFDLSSYGQLSSSNTVPKKPSMTRLASVAVMETVQTPSRSFSRNKENRSGSLSDAEPPLPGLRDVLKIPTVTSEHRLGMSDLLPPSPSAVPPPRASPSPSPLGSTTPADGAQYSPRILPYANFAASSSSTSLNSLSSLQNHLLGNELSSSSVGASHMRSYSYSALHAAFTSSTTNPLTGPMIRPLDFGAFIHSHEGTHSELARTVEDLAQWLSVVEIGLSSILDKAAEHTIEEEQEQEETLAGQNGTLNGALSGAPVFGGTSASSPVLATE</sequence>
<organism evidence="1 2">
    <name type="scientific">Irpex rosettiformis</name>
    <dbReference type="NCBI Taxonomy" id="378272"/>
    <lineage>
        <taxon>Eukaryota</taxon>
        <taxon>Fungi</taxon>
        <taxon>Dikarya</taxon>
        <taxon>Basidiomycota</taxon>
        <taxon>Agaricomycotina</taxon>
        <taxon>Agaricomycetes</taxon>
        <taxon>Polyporales</taxon>
        <taxon>Irpicaceae</taxon>
        <taxon>Irpex</taxon>
    </lineage>
</organism>
<gene>
    <name evidence="1" type="ORF">BDY19DRAFT_457360</name>
</gene>
<protein>
    <submittedName>
        <fullName evidence="1">Uncharacterized protein</fullName>
    </submittedName>
</protein>
<dbReference type="Proteomes" id="UP001055072">
    <property type="component" value="Unassembled WGS sequence"/>
</dbReference>
<reference evidence="1" key="1">
    <citation type="journal article" date="2021" name="Environ. Microbiol.">
        <title>Gene family expansions and transcriptome signatures uncover fungal adaptations to wood decay.</title>
        <authorList>
            <person name="Hage H."/>
            <person name="Miyauchi S."/>
            <person name="Viragh M."/>
            <person name="Drula E."/>
            <person name="Min B."/>
            <person name="Chaduli D."/>
            <person name="Navarro D."/>
            <person name="Favel A."/>
            <person name="Norest M."/>
            <person name="Lesage-Meessen L."/>
            <person name="Balint B."/>
            <person name="Merenyi Z."/>
            <person name="de Eugenio L."/>
            <person name="Morin E."/>
            <person name="Martinez A.T."/>
            <person name="Baldrian P."/>
            <person name="Stursova M."/>
            <person name="Martinez M.J."/>
            <person name="Novotny C."/>
            <person name="Magnuson J.K."/>
            <person name="Spatafora J.W."/>
            <person name="Maurice S."/>
            <person name="Pangilinan J."/>
            <person name="Andreopoulos W."/>
            <person name="LaButti K."/>
            <person name="Hundley H."/>
            <person name="Na H."/>
            <person name="Kuo A."/>
            <person name="Barry K."/>
            <person name="Lipzen A."/>
            <person name="Henrissat B."/>
            <person name="Riley R."/>
            <person name="Ahrendt S."/>
            <person name="Nagy L.G."/>
            <person name="Grigoriev I.V."/>
            <person name="Martin F."/>
            <person name="Rosso M.N."/>
        </authorList>
    </citation>
    <scope>NUCLEOTIDE SEQUENCE</scope>
    <source>
        <strain evidence="1">CBS 384.51</strain>
    </source>
</reference>
<evidence type="ECO:0000313" key="1">
    <source>
        <dbReference type="EMBL" id="KAI0085126.1"/>
    </source>
</evidence>